<reference evidence="2 3" key="1">
    <citation type="submission" date="2018-09" db="EMBL/GenBank/DDBJ databases">
        <authorList>
            <person name="Zhu H."/>
        </authorList>
    </citation>
    <scope>NUCLEOTIDE SEQUENCE [LARGE SCALE GENOMIC DNA]</scope>
    <source>
        <strain evidence="2 3">K1W22B-8</strain>
    </source>
</reference>
<accession>A0A418WD35</accession>
<dbReference type="Proteomes" id="UP000284605">
    <property type="component" value="Unassembled WGS sequence"/>
</dbReference>
<evidence type="ECO:0000313" key="3">
    <source>
        <dbReference type="Proteomes" id="UP000284605"/>
    </source>
</evidence>
<evidence type="ECO:0000256" key="1">
    <source>
        <dbReference type="SAM" id="MobiDB-lite"/>
    </source>
</evidence>
<protein>
    <submittedName>
        <fullName evidence="2">TetR/AcrR family transcriptional regulator</fullName>
    </submittedName>
</protein>
<comment type="caution">
    <text evidence="2">The sequence shown here is derived from an EMBL/GenBank/DDBJ whole genome shotgun (WGS) entry which is preliminary data.</text>
</comment>
<sequence>MTDSATKSRSRPVPAGNAEAGLGRAEATKRKLILAAEKLLGQRGFANVSQRMVQKEAGQRNAAVVTYHYKSFDDLLLDVFSLRMGAINERRMALYAALDQAGALDIRGIARVLIEPLARELLPRPEGNYYVRFLLQYFTDQSFRRLKLPLELIQGVSLARRRYRELRADLPAGECSERLSLCLGMIFHALAMTEMDLELEQPDEAARQQLINDKTRRLVDATVAVLAQ</sequence>
<gene>
    <name evidence="2" type="ORF">D3874_13505</name>
</gene>
<dbReference type="AlphaFoldDB" id="A0A418WD35"/>
<dbReference type="EMBL" id="QYUK01000011">
    <property type="protein sequence ID" value="RJF87910.1"/>
    <property type="molecule type" value="Genomic_DNA"/>
</dbReference>
<feature type="region of interest" description="Disordered" evidence="1">
    <location>
        <begin position="1"/>
        <end position="22"/>
    </location>
</feature>
<name>A0A418WD35_9PROT</name>
<proteinExistence type="predicted"/>
<dbReference type="RefSeq" id="WP_119778546.1">
    <property type="nucleotide sequence ID" value="NZ_QYUK01000011.1"/>
</dbReference>
<dbReference type="Gene3D" id="1.10.357.10">
    <property type="entry name" value="Tetracycline Repressor, domain 2"/>
    <property type="match status" value="1"/>
</dbReference>
<dbReference type="SUPFAM" id="SSF46689">
    <property type="entry name" value="Homeodomain-like"/>
    <property type="match status" value="1"/>
</dbReference>
<dbReference type="OrthoDB" id="2356263at2"/>
<keyword evidence="3" id="KW-1185">Reference proteome</keyword>
<evidence type="ECO:0000313" key="2">
    <source>
        <dbReference type="EMBL" id="RJF87910.1"/>
    </source>
</evidence>
<dbReference type="InterPro" id="IPR009057">
    <property type="entry name" value="Homeodomain-like_sf"/>
</dbReference>
<organism evidence="2 3">
    <name type="scientific">Oleomonas cavernae</name>
    <dbReference type="NCBI Taxonomy" id="2320859"/>
    <lineage>
        <taxon>Bacteria</taxon>
        <taxon>Pseudomonadati</taxon>
        <taxon>Pseudomonadota</taxon>
        <taxon>Alphaproteobacteria</taxon>
        <taxon>Acetobacterales</taxon>
        <taxon>Acetobacteraceae</taxon>
        <taxon>Oleomonas</taxon>
    </lineage>
</organism>